<keyword evidence="1" id="KW-1133">Transmembrane helix</keyword>
<gene>
    <name evidence="2" type="ORF">PN838_01170</name>
</gene>
<organism evidence="2 3">
    <name type="scientific">Psychrosphaera algicola</name>
    <dbReference type="NCBI Taxonomy" id="3023714"/>
    <lineage>
        <taxon>Bacteria</taxon>
        <taxon>Pseudomonadati</taxon>
        <taxon>Pseudomonadota</taxon>
        <taxon>Gammaproteobacteria</taxon>
        <taxon>Alteromonadales</taxon>
        <taxon>Pseudoalteromonadaceae</taxon>
        <taxon>Psychrosphaera</taxon>
    </lineage>
</organism>
<dbReference type="RefSeq" id="WP_272179524.1">
    <property type="nucleotide sequence ID" value="NZ_JAQOMS010000002.1"/>
</dbReference>
<keyword evidence="3" id="KW-1185">Reference proteome</keyword>
<comment type="caution">
    <text evidence="2">The sequence shown here is derived from an EMBL/GenBank/DDBJ whole genome shotgun (WGS) entry which is preliminary data.</text>
</comment>
<evidence type="ECO:0000256" key="1">
    <source>
        <dbReference type="SAM" id="Phobius"/>
    </source>
</evidence>
<evidence type="ECO:0000313" key="2">
    <source>
        <dbReference type="EMBL" id="MDC2887722.1"/>
    </source>
</evidence>
<feature type="transmembrane region" description="Helical" evidence="1">
    <location>
        <begin position="133"/>
        <end position="154"/>
    </location>
</feature>
<dbReference type="EMBL" id="JAQOMS010000002">
    <property type="protein sequence ID" value="MDC2887722.1"/>
    <property type="molecule type" value="Genomic_DNA"/>
</dbReference>
<feature type="transmembrane region" description="Helical" evidence="1">
    <location>
        <begin position="100"/>
        <end position="121"/>
    </location>
</feature>
<keyword evidence="1" id="KW-0472">Membrane</keyword>
<keyword evidence="1" id="KW-0812">Transmembrane</keyword>
<name>A0ABT5FAS1_9GAMM</name>
<accession>A0ABT5FAS1</accession>
<protein>
    <submittedName>
        <fullName evidence="2">DUF3307 domain-containing protein</fullName>
    </submittedName>
</protein>
<dbReference type="Pfam" id="PF11750">
    <property type="entry name" value="DUF3307"/>
    <property type="match status" value="1"/>
</dbReference>
<proteinExistence type="predicted"/>
<feature type="transmembrane region" description="Helical" evidence="1">
    <location>
        <begin position="63"/>
        <end position="80"/>
    </location>
</feature>
<evidence type="ECO:0000313" key="3">
    <source>
        <dbReference type="Proteomes" id="UP001528411"/>
    </source>
</evidence>
<reference evidence="2 3" key="1">
    <citation type="submission" date="2023-01" db="EMBL/GenBank/DDBJ databases">
        <title>Psychrosphaera sp. nov., isolated from marine algae.</title>
        <authorList>
            <person name="Bayburt H."/>
            <person name="Choi B.J."/>
            <person name="Kim J.M."/>
            <person name="Choi D.G."/>
            <person name="Jeon C.O."/>
        </authorList>
    </citation>
    <scope>NUCLEOTIDE SEQUENCE [LARGE SCALE GENOMIC DNA]</scope>
    <source>
        <strain evidence="2 3">G1-22</strain>
    </source>
</reference>
<feature type="transmembrane region" description="Helical" evidence="1">
    <location>
        <begin position="41"/>
        <end position="58"/>
    </location>
</feature>
<dbReference type="InterPro" id="IPR021737">
    <property type="entry name" value="Phage_phiKZ_Orf197"/>
</dbReference>
<dbReference type="Proteomes" id="UP001528411">
    <property type="component" value="Unassembled WGS sequence"/>
</dbReference>
<sequence>MTALLLLLTAHFISDFYLQSPQWLTQSTSKSVKIKTLCRRAIIHALLYTLVLMTIIYLTPTSLTQAITAVFVITAGHLMADLCKSPKSNNLVYFLLDQLLRIVILVIVWVVISNITFIDVIGFLKQLITPKTMILGIAYLLVCKPASVLIALALKKHTDALTHNNMATRSDTLISQTPDKTEVELKIEKENNVGLISAGSWIGYIERCLAISFIFMGQFAGIGF</sequence>